<sequence>MAKEQEGIVIELAGDMARVKTSRHNDCENCGACPGNAAIVVEARNAVGARPGQRVALQVPEVNMLKAAFIVYVLPLLAIFLGAAAGNYLAGGLGIPALWLQIGGGGLAFGASLAYIRYVDRSAKSNAKMQPIITRILSN</sequence>
<keyword evidence="3" id="KW-1185">Reference proteome</keyword>
<dbReference type="InterPro" id="IPR007359">
    <property type="entry name" value="SigmaE_reg_RseC_MucC"/>
</dbReference>
<dbReference type="OrthoDB" id="307768at2"/>
<feature type="transmembrane region" description="Helical" evidence="1">
    <location>
        <begin position="67"/>
        <end position="86"/>
    </location>
</feature>
<dbReference type="InterPro" id="IPR026268">
    <property type="entry name" value="RseC"/>
</dbReference>
<reference evidence="3" key="1">
    <citation type="submission" date="2016-10" db="EMBL/GenBank/DDBJ databases">
        <authorList>
            <person name="Varghese N."/>
            <person name="Submissions S."/>
        </authorList>
    </citation>
    <scope>NUCLEOTIDE SEQUENCE [LARGE SCALE GENOMIC DNA]</scope>
    <source>
        <strain evidence="3">DSM 23256</strain>
    </source>
</reference>
<name>A0A1G7J7I8_9FIRM</name>
<feature type="transmembrane region" description="Helical" evidence="1">
    <location>
        <begin position="98"/>
        <end position="119"/>
    </location>
</feature>
<dbReference type="STRING" id="1123285.SAMN05660235_00800"/>
<dbReference type="Proteomes" id="UP000243333">
    <property type="component" value="Unassembled WGS sequence"/>
</dbReference>
<dbReference type="AlphaFoldDB" id="A0A1G7J7I8"/>
<dbReference type="EMBL" id="FNBU01000004">
    <property type="protein sequence ID" value="SDF20848.1"/>
    <property type="molecule type" value="Genomic_DNA"/>
</dbReference>
<dbReference type="PIRSF" id="PIRSF004923">
    <property type="entry name" value="RseC"/>
    <property type="match status" value="1"/>
</dbReference>
<evidence type="ECO:0000256" key="1">
    <source>
        <dbReference type="SAM" id="Phobius"/>
    </source>
</evidence>
<organism evidence="2 3">
    <name type="scientific">Sporolituus thermophilus DSM 23256</name>
    <dbReference type="NCBI Taxonomy" id="1123285"/>
    <lineage>
        <taxon>Bacteria</taxon>
        <taxon>Bacillati</taxon>
        <taxon>Bacillota</taxon>
        <taxon>Negativicutes</taxon>
        <taxon>Selenomonadales</taxon>
        <taxon>Sporomusaceae</taxon>
        <taxon>Sporolituus</taxon>
    </lineage>
</organism>
<keyword evidence="1" id="KW-0472">Membrane</keyword>
<proteinExistence type="predicted"/>
<dbReference type="Pfam" id="PF04246">
    <property type="entry name" value="RseC_MucC"/>
    <property type="match status" value="1"/>
</dbReference>
<dbReference type="PANTHER" id="PTHR35867:SF1">
    <property type="entry name" value="PROTEIN RSEC"/>
    <property type="match status" value="1"/>
</dbReference>
<dbReference type="RefSeq" id="WP_093688323.1">
    <property type="nucleotide sequence ID" value="NZ_FNBU01000004.1"/>
</dbReference>
<keyword evidence="1" id="KW-1133">Transmembrane helix</keyword>
<protein>
    <submittedName>
        <fullName evidence="2">Positive regulator of sigma(E), RseC/MucC</fullName>
    </submittedName>
</protein>
<evidence type="ECO:0000313" key="3">
    <source>
        <dbReference type="Proteomes" id="UP000243333"/>
    </source>
</evidence>
<dbReference type="PANTHER" id="PTHR35867">
    <property type="entry name" value="PROTEIN RSEC"/>
    <property type="match status" value="1"/>
</dbReference>
<evidence type="ECO:0000313" key="2">
    <source>
        <dbReference type="EMBL" id="SDF20848.1"/>
    </source>
</evidence>
<keyword evidence="1" id="KW-0812">Transmembrane</keyword>
<gene>
    <name evidence="2" type="ORF">SAMN05660235_00800</name>
</gene>
<accession>A0A1G7J7I8</accession>